<evidence type="ECO:0000256" key="6">
    <source>
        <dbReference type="ARBA" id="ARBA00022989"/>
    </source>
</evidence>
<comment type="caution">
    <text evidence="15">The sequence shown here is derived from an EMBL/GenBank/DDBJ whole genome shotgun (WGS) entry which is preliminary data.</text>
</comment>
<comment type="subcellular location">
    <subcellularLocation>
        <location evidence="1">Membrane</location>
        <topology evidence="1">Multi-pass membrane protein</topology>
    </subcellularLocation>
</comment>
<dbReference type="PANTHER" id="PTHR11662:SF247">
    <property type="entry name" value="MAJOR FACILITATOR SUPERFAMILY (MFS) PROFILE DOMAIN-CONTAINING PROTEIN-RELATED"/>
    <property type="match status" value="1"/>
</dbReference>
<evidence type="ECO:0000256" key="4">
    <source>
        <dbReference type="ARBA" id="ARBA00022692"/>
    </source>
</evidence>
<dbReference type="FunFam" id="1.20.1250.20:FF:000003">
    <property type="entry name" value="Solute carrier family 17 member 3"/>
    <property type="match status" value="1"/>
</dbReference>
<evidence type="ECO:0000256" key="1">
    <source>
        <dbReference type="ARBA" id="ARBA00004141"/>
    </source>
</evidence>
<feature type="domain" description="Major facilitator superfamily (MFS) profile" evidence="14">
    <location>
        <begin position="1"/>
        <end position="445"/>
    </location>
</feature>
<evidence type="ECO:0000256" key="2">
    <source>
        <dbReference type="ARBA" id="ARBA00008586"/>
    </source>
</evidence>
<dbReference type="PROSITE" id="PS50850">
    <property type="entry name" value="MFS"/>
    <property type="match status" value="1"/>
</dbReference>
<keyword evidence="9" id="KW-0739">Sodium transport</keyword>
<dbReference type="GO" id="GO:0015293">
    <property type="term" value="F:symporter activity"/>
    <property type="evidence" value="ECO:0007669"/>
    <property type="project" value="UniProtKB-KW"/>
</dbReference>
<name>A0AAN9TXV3_9HEMI</name>
<feature type="transmembrane region" description="Helical" evidence="13">
    <location>
        <begin position="119"/>
        <end position="144"/>
    </location>
</feature>
<protein>
    <recommendedName>
        <fullName evidence="11">Putative inorganic phosphate cotransporter</fullName>
    </recommendedName>
</protein>
<evidence type="ECO:0000256" key="10">
    <source>
        <dbReference type="ARBA" id="ARBA00054632"/>
    </source>
</evidence>
<keyword evidence="16" id="KW-1185">Reference proteome</keyword>
<dbReference type="SUPFAM" id="SSF103473">
    <property type="entry name" value="MFS general substrate transporter"/>
    <property type="match status" value="1"/>
</dbReference>
<dbReference type="GO" id="GO:0006820">
    <property type="term" value="P:monoatomic anion transport"/>
    <property type="evidence" value="ECO:0007669"/>
    <property type="project" value="TreeGrafter"/>
</dbReference>
<keyword evidence="9" id="KW-0406">Ion transport</keyword>
<dbReference type="PANTHER" id="PTHR11662">
    <property type="entry name" value="SOLUTE CARRIER FAMILY 17"/>
    <property type="match status" value="1"/>
</dbReference>
<feature type="transmembrane region" description="Helical" evidence="13">
    <location>
        <begin position="352"/>
        <end position="372"/>
    </location>
</feature>
<keyword evidence="4 13" id="KW-0812">Transmembrane</keyword>
<accession>A0AAN9TXV3</accession>
<gene>
    <name evidence="15" type="ORF">V9T40_007596</name>
</gene>
<feature type="transmembrane region" description="Helical" evidence="13">
    <location>
        <begin position="69"/>
        <end position="87"/>
    </location>
</feature>
<dbReference type="InterPro" id="IPR036259">
    <property type="entry name" value="MFS_trans_sf"/>
</dbReference>
<dbReference type="InterPro" id="IPR011701">
    <property type="entry name" value="MFS"/>
</dbReference>
<organism evidence="15 16">
    <name type="scientific">Parthenolecanium corni</name>
    <dbReference type="NCBI Taxonomy" id="536013"/>
    <lineage>
        <taxon>Eukaryota</taxon>
        <taxon>Metazoa</taxon>
        <taxon>Ecdysozoa</taxon>
        <taxon>Arthropoda</taxon>
        <taxon>Hexapoda</taxon>
        <taxon>Insecta</taxon>
        <taxon>Pterygota</taxon>
        <taxon>Neoptera</taxon>
        <taxon>Paraneoptera</taxon>
        <taxon>Hemiptera</taxon>
        <taxon>Sternorrhyncha</taxon>
        <taxon>Coccoidea</taxon>
        <taxon>Coccidae</taxon>
        <taxon>Parthenolecanium</taxon>
    </lineage>
</organism>
<feature type="compositionally biased region" description="Polar residues" evidence="12">
    <location>
        <begin position="465"/>
        <end position="482"/>
    </location>
</feature>
<comment type="similarity">
    <text evidence="2">Belongs to the major facilitator superfamily. Sodium/anion cotransporter family.</text>
</comment>
<evidence type="ECO:0000256" key="13">
    <source>
        <dbReference type="SAM" id="Phobius"/>
    </source>
</evidence>
<evidence type="ECO:0000256" key="5">
    <source>
        <dbReference type="ARBA" id="ARBA00022847"/>
    </source>
</evidence>
<feature type="transmembrane region" description="Helical" evidence="13">
    <location>
        <begin position="156"/>
        <end position="178"/>
    </location>
</feature>
<evidence type="ECO:0000313" key="16">
    <source>
        <dbReference type="Proteomes" id="UP001367676"/>
    </source>
</evidence>
<dbReference type="AlphaFoldDB" id="A0AAN9TXV3"/>
<feature type="transmembrane region" description="Helical" evidence="13">
    <location>
        <begin position="190"/>
        <end position="210"/>
    </location>
</feature>
<keyword evidence="7" id="KW-0915">Sodium</keyword>
<evidence type="ECO:0000313" key="15">
    <source>
        <dbReference type="EMBL" id="KAK7592844.1"/>
    </source>
</evidence>
<feature type="transmembrane region" description="Helical" evidence="13">
    <location>
        <begin position="94"/>
        <end position="113"/>
    </location>
</feature>
<dbReference type="EMBL" id="JBBCAQ010000020">
    <property type="protein sequence ID" value="KAK7592844.1"/>
    <property type="molecule type" value="Genomic_DNA"/>
</dbReference>
<dbReference type="CDD" id="cd17318">
    <property type="entry name" value="MFS_SLC17"/>
    <property type="match status" value="1"/>
</dbReference>
<evidence type="ECO:0000256" key="3">
    <source>
        <dbReference type="ARBA" id="ARBA00022448"/>
    </source>
</evidence>
<keyword evidence="8 13" id="KW-0472">Membrane</keyword>
<keyword evidence="6 13" id="KW-1133">Transmembrane helix</keyword>
<dbReference type="InterPro" id="IPR050382">
    <property type="entry name" value="MFS_Na/Anion_cotransporter"/>
</dbReference>
<proteinExistence type="inferred from homology"/>
<dbReference type="Pfam" id="PF07690">
    <property type="entry name" value="MFS_1"/>
    <property type="match status" value="1"/>
</dbReference>
<evidence type="ECO:0000256" key="11">
    <source>
        <dbReference type="ARBA" id="ARBA00068450"/>
    </source>
</evidence>
<feature type="region of interest" description="Disordered" evidence="12">
    <location>
        <begin position="456"/>
        <end position="492"/>
    </location>
</feature>
<keyword evidence="5" id="KW-0769">Symport</keyword>
<dbReference type="InterPro" id="IPR020846">
    <property type="entry name" value="MFS_dom"/>
</dbReference>
<evidence type="ECO:0000256" key="8">
    <source>
        <dbReference type="ARBA" id="ARBA00023136"/>
    </source>
</evidence>
<dbReference type="GO" id="GO:0016020">
    <property type="term" value="C:membrane"/>
    <property type="evidence" value="ECO:0007669"/>
    <property type="project" value="UniProtKB-SubCell"/>
</dbReference>
<sequence length="492" mass="54129">MLFLGMANAYIMRTNMSIAIVAMVNHTALPKDVPINFTECPGSSFANETAATSHKDGKFVWSSIQQSTILTAFFYGYVVTQIPFGILSKKYGAIYFLGFGMLINSIFGLFVPIAAEHSLFALIVVRFIQGLGEGPIVPCTHAILAKWIPPNERSRMGAFVYAGAQFGTVLAMPISGYLSEHGFSGGWPSIFYVFGVAGTIWSVWFLLTVYNEPDKHPKIPEDEKKYIVTSVWGSGGVSEQNIPWKSIVSSTAFWAILLAHMAQNYGYETLLTQLPTFMHQILHFDIKSNGIYSALPYLAMWIFSMLISVLADAMISSKRFSITMTRRIINTVGQYGPAIALIFASYTGCNQYLTVTLLTIGMGLNGAIYSGFKVNHLDISPRFAGILMSFTNCLANFSGLIAPNVAGLVIHQRPTQAAWRVVFFVAAAVYMLGATVYLIYASGVRQPWDDKRLVNQSKTRRKNQSETTAENGSNRNITSGVTNGVFDATTKH</sequence>
<feature type="transmembrane region" description="Helical" evidence="13">
    <location>
        <begin position="294"/>
        <end position="315"/>
    </location>
</feature>
<dbReference type="Gene3D" id="1.20.1250.20">
    <property type="entry name" value="MFS general substrate transporter like domains"/>
    <property type="match status" value="2"/>
</dbReference>
<dbReference type="GO" id="GO:0006814">
    <property type="term" value="P:sodium ion transport"/>
    <property type="evidence" value="ECO:0007669"/>
    <property type="project" value="UniProtKB-KW"/>
</dbReference>
<feature type="transmembrane region" description="Helical" evidence="13">
    <location>
        <begin position="417"/>
        <end position="440"/>
    </location>
</feature>
<evidence type="ECO:0000256" key="9">
    <source>
        <dbReference type="ARBA" id="ARBA00023201"/>
    </source>
</evidence>
<evidence type="ECO:0000256" key="12">
    <source>
        <dbReference type="SAM" id="MobiDB-lite"/>
    </source>
</evidence>
<evidence type="ECO:0000256" key="7">
    <source>
        <dbReference type="ARBA" id="ARBA00023053"/>
    </source>
</evidence>
<dbReference type="FunFam" id="1.20.1250.20:FF:000144">
    <property type="entry name" value="Picot, isoform B"/>
    <property type="match status" value="1"/>
</dbReference>
<evidence type="ECO:0000259" key="14">
    <source>
        <dbReference type="PROSITE" id="PS50850"/>
    </source>
</evidence>
<reference evidence="15 16" key="1">
    <citation type="submission" date="2024-03" db="EMBL/GenBank/DDBJ databases">
        <title>Adaptation during the transition from Ophiocordyceps entomopathogen to insect associate is accompanied by gene loss and intensified selection.</title>
        <authorList>
            <person name="Ward C.M."/>
            <person name="Onetto C.A."/>
            <person name="Borneman A.R."/>
        </authorList>
    </citation>
    <scope>NUCLEOTIDE SEQUENCE [LARGE SCALE GENOMIC DNA]</scope>
    <source>
        <strain evidence="15">AWRI1</strain>
        <tissue evidence="15">Single Adult Female</tissue>
    </source>
</reference>
<feature type="transmembrane region" description="Helical" evidence="13">
    <location>
        <begin position="384"/>
        <end position="405"/>
    </location>
</feature>
<comment type="function">
    <text evidence="10">May be an inorganic phosphate cotransporter.</text>
</comment>
<feature type="transmembrane region" description="Helical" evidence="13">
    <location>
        <begin position="327"/>
        <end position="346"/>
    </location>
</feature>
<keyword evidence="3" id="KW-0813">Transport</keyword>
<dbReference type="Proteomes" id="UP001367676">
    <property type="component" value="Unassembled WGS sequence"/>
</dbReference>